<dbReference type="WBParaSite" id="Pan_g2696.t1">
    <property type="protein sequence ID" value="Pan_g2696.t1"/>
    <property type="gene ID" value="Pan_g2696"/>
</dbReference>
<dbReference type="GO" id="GO:0019825">
    <property type="term" value="F:oxygen binding"/>
    <property type="evidence" value="ECO:0007669"/>
    <property type="project" value="InterPro"/>
</dbReference>
<dbReference type="Proteomes" id="UP000492821">
    <property type="component" value="Unassembled WGS sequence"/>
</dbReference>
<evidence type="ECO:0000313" key="1">
    <source>
        <dbReference type="Proteomes" id="UP000492821"/>
    </source>
</evidence>
<dbReference type="InterPro" id="IPR012292">
    <property type="entry name" value="Globin/Proto"/>
</dbReference>
<protein>
    <submittedName>
        <fullName evidence="2">GLOBIN domain-containing protein</fullName>
    </submittedName>
</protein>
<dbReference type="SUPFAM" id="SSF46458">
    <property type="entry name" value="Globin-like"/>
    <property type="match status" value="1"/>
</dbReference>
<organism evidence="1 2">
    <name type="scientific">Panagrellus redivivus</name>
    <name type="common">Microworm</name>
    <dbReference type="NCBI Taxonomy" id="6233"/>
    <lineage>
        <taxon>Eukaryota</taxon>
        <taxon>Metazoa</taxon>
        <taxon>Ecdysozoa</taxon>
        <taxon>Nematoda</taxon>
        <taxon>Chromadorea</taxon>
        <taxon>Rhabditida</taxon>
        <taxon>Tylenchina</taxon>
        <taxon>Panagrolaimomorpha</taxon>
        <taxon>Panagrolaimoidea</taxon>
        <taxon>Panagrolaimidae</taxon>
        <taxon>Panagrellus</taxon>
    </lineage>
</organism>
<dbReference type="GO" id="GO:0020037">
    <property type="term" value="F:heme binding"/>
    <property type="evidence" value="ECO:0007669"/>
    <property type="project" value="InterPro"/>
</dbReference>
<keyword evidence="1" id="KW-1185">Reference proteome</keyword>
<sequence>MGMCESLPASCPSACGKIRPFDDDMKKIRSSDSTSSDSSEALAVYRPFIMSQDLQDLMIKHWETIKTQRPDICHKTMLMSIEASCKLNEIIACGRYCYRDLTKWPKLNQICSAQFKFFERIVYESKLNPELISSEASRLGATHRNYAQYGMKPQFLDLFQRNFLLILAKVKVEDADEKEALMLAWNNLLSFIIGRIYASYVNIPQNAP</sequence>
<evidence type="ECO:0000313" key="2">
    <source>
        <dbReference type="WBParaSite" id="Pan_g2696.t1"/>
    </source>
</evidence>
<reference evidence="2" key="2">
    <citation type="submission" date="2020-10" db="UniProtKB">
        <authorList>
            <consortium name="WormBaseParasite"/>
        </authorList>
    </citation>
    <scope>IDENTIFICATION</scope>
</reference>
<dbReference type="InterPro" id="IPR009050">
    <property type="entry name" value="Globin-like_sf"/>
</dbReference>
<name>A0A7E4VSD7_PANRE</name>
<dbReference type="AlphaFoldDB" id="A0A7E4VSD7"/>
<accession>A0A7E4VSD7</accession>
<dbReference type="Gene3D" id="1.10.490.10">
    <property type="entry name" value="Globins"/>
    <property type="match status" value="1"/>
</dbReference>
<proteinExistence type="predicted"/>
<reference evidence="1" key="1">
    <citation type="journal article" date="2013" name="Genetics">
        <title>The draft genome and transcriptome of Panagrellus redivivus are shaped by the harsh demands of a free-living lifestyle.</title>
        <authorList>
            <person name="Srinivasan J."/>
            <person name="Dillman A.R."/>
            <person name="Macchietto M.G."/>
            <person name="Heikkinen L."/>
            <person name="Lakso M."/>
            <person name="Fracchia K.M."/>
            <person name="Antoshechkin I."/>
            <person name="Mortazavi A."/>
            <person name="Wong G."/>
            <person name="Sternberg P.W."/>
        </authorList>
    </citation>
    <scope>NUCLEOTIDE SEQUENCE [LARGE SCALE GENOMIC DNA]</scope>
    <source>
        <strain evidence="1">MT8872</strain>
    </source>
</reference>